<name>A0ABX1GAH3_9GAMM</name>
<evidence type="ECO:0000256" key="3">
    <source>
        <dbReference type="ARBA" id="ARBA00023315"/>
    </source>
</evidence>
<dbReference type="InterPro" id="IPR040771">
    <property type="entry name" value="TLP1_add_C"/>
</dbReference>
<dbReference type="SUPFAM" id="SSF53901">
    <property type="entry name" value="Thiolase-like"/>
    <property type="match status" value="1"/>
</dbReference>
<dbReference type="InterPro" id="IPR016039">
    <property type="entry name" value="Thiolase-like"/>
</dbReference>
<dbReference type="Gene3D" id="3.40.47.10">
    <property type="match status" value="1"/>
</dbReference>
<protein>
    <submittedName>
        <fullName evidence="5">Acetyl-CoA acetyltransferase</fullName>
    </submittedName>
</protein>
<evidence type="ECO:0000313" key="5">
    <source>
        <dbReference type="EMBL" id="NKI16160.1"/>
    </source>
</evidence>
<evidence type="ECO:0000256" key="2">
    <source>
        <dbReference type="ARBA" id="ARBA00022679"/>
    </source>
</evidence>
<reference evidence="5 6" key="1">
    <citation type="submission" date="2020-04" db="EMBL/GenBank/DDBJ databases">
        <authorList>
            <person name="Yoon J."/>
        </authorList>
    </citation>
    <scope>NUCLEOTIDE SEQUENCE [LARGE SCALE GENOMIC DNA]</scope>
    <source>
        <strain evidence="5 6">KMU-166</strain>
    </source>
</reference>
<sequence>MVSPENIPVIVGVGEFIDRPSAPENALEPVALMAEAIQQANKDAGGDMLNRCASIEVVGLMSWRYQNPVGLLCDKLGVSPPRQINASFGGETPIRLIHEAALRVVEGDQGSSIIVGGEAMNSLNKAMKSGTNLNWTPLASKEDTVKVSGDRIERSAIAKSLGVNDPAAMYPLYEMALQAAEGKTPAQGTEESARLWAQYAEVAANNPYAWIKSAPSAEEIATVSPGNRMINWPYPKYMVANPAVNQSAAIIVTSLASARAAGVAENNIVYLWGGGNAAEPDNFLFRDQYVTSPAMNATLDRAVEIVGGDAKRFSKVELYSCFPVVPKMALRQLQLDPREHCPTVAGGLTFFGGPLNNYMAHATCAMVRALRAAPGELGLLYSNGGFISKHHTMVISTQAPENGIAPGFSVQDEADRRRHTVPPLNESLSGPVTVETFTVMYERDGSPKQGVIVARNSKGERGMACVPATDTSTLAMLTSTEKSVIGMQGTITPDADGTPVWRPN</sequence>
<dbReference type="RefSeq" id="WP_168448695.1">
    <property type="nucleotide sequence ID" value="NZ_JAAWWK010000001.1"/>
</dbReference>
<proteinExistence type="inferred from homology"/>
<evidence type="ECO:0000259" key="4">
    <source>
        <dbReference type="Pfam" id="PF18313"/>
    </source>
</evidence>
<dbReference type="Pfam" id="PF18313">
    <property type="entry name" value="TLP1_add_C"/>
    <property type="match status" value="1"/>
</dbReference>
<accession>A0ABX1GAH3</accession>
<dbReference type="PANTHER" id="PTHR18919:SF139">
    <property type="entry name" value="THIOLASE-LIKE PROTEIN TYPE 1 ADDITIONAL C-TERMINAL DOMAIN-CONTAINING PROTEIN"/>
    <property type="match status" value="1"/>
</dbReference>
<dbReference type="Gene3D" id="2.40.50.840">
    <property type="match status" value="1"/>
</dbReference>
<keyword evidence="6" id="KW-1185">Reference proteome</keyword>
<keyword evidence="2" id="KW-0808">Transferase</keyword>
<keyword evidence="3" id="KW-0012">Acyltransferase</keyword>
<dbReference type="PANTHER" id="PTHR18919">
    <property type="entry name" value="ACETYL-COA C-ACYLTRANSFERASE"/>
    <property type="match status" value="1"/>
</dbReference>
<evidence type="ECO:0000256" key="1">
    <source>
        <dbReference type="ARBA" id="ARBA00010982"/>
    </source>
</evidence>
<feature type="domain" description="Thiolase-like protein type 1 additional C-terminal" evidence="4">
    <location>
        <begin position="419"/>
        <end position="494"/>
    </location>
</feature>
<comment type="caution">
    <text evidence="5">The sequence shown here is derived from an EMBL/GenBank/DDBJ whole genome shotgun (WGS) entry which is preliminary data.</text>
</comment>
<comment type="similarity">
    <text evidence="1">Belongs to the thiolase-like superfamily. Thiolase family.</text>
</comment>
<dbReference type="Proteomes" id="UP000765845">
    <property type="component" value="Unassembled WGS sequence"/>
</dbReference>
<gene>
    <name evidence="5" type="ORF">HCU74_01885</name>
</gene>
<evidence type="ECO:0000313" key="6">
    <source>
        <dbReference type="Proteomes" id="UP000765845"/>
    </source>
</evidence>
<organism evidence="5 6">
    <name type="scientific">Spongiibacter thalassae</name>
    <dbReference type="NCBI Taxonomy" id="2721624"/>
    <lineage>
        <taxon>Bacteria</taxon>
        <taxon>Pseudomonadati</taxon>
        <taxon>Pseudomonadota</taxon>
        <taxon>Gammaproteobacteria</taxon>
        <taxon>Cellvibrionales</taxon>
        <taxon>Spongiibacteraceae</taxon>
        <taxon>Spongiibacter</taxon>
    </lineage>
</organism>
<dbReference type="EMBL" id="JAAWWK010000001">
    <property type="protein sequence ID" value="NKI16160.1"/>
    <property type="molecule type" value="Genomic_DNA"/>
</dbReference>